<keyword evidence="2" id="KW-0812">Transmembrane</keyword>
<feature type="region of interest" description="Disordered" evidence="1">
    <location>
        <begin position="348"/>
        <end position="367"/>
    </location>
</feature>
<dbReference type="Proteomes" id="UP001274896">
    <property type="component" value="Unassembled WGS sequence"/>
</dbReference>
<keyword evidence="2" id="KW-1133">Transmembrane helix</keyword>
<sequence length="608" mass="67922">MKDTKICEKASGSGYEVLRFQHVRMKTSTVSLAFWFAQVLTLCALHENHTDLLTTPELDVSTTTSQTKQEVFTTTVTMTTVISAEELMSDGTPPVTPTPEPSGFTSSVGDDRRRNTNSTSDHNIMSLAEMTVSTNTTSVTTEYQETGTSPESMSINIQNETEISTSGTSIQLDPDVQTTTSAIWTEDRTGHTDEANTSAGQLPLVYSPHQTDVTQTTGSYGTTDKSPAPSSAGTSLVIFSTKQTPTDATTNTTTPAGTSGRISITVTPVHFTQVTSGSTENTEEPVVSTTEIMDWKTEENTEALTTTPGNMYNNTTNTTWRDGAWPTNTEDIWSTNSTMLRNITTSEMETPAETSGTFNTTATPDQSTQVVTSRHHSTEEMHSTENTEEPLVSTTKVMDWKTQENTEALTTTRGTVHNDMTNTTWKAEAWPTNTEDTWSTNSTMLRNISTAGTETPHWTNCFSVDSSSQSHRFSNLVCFITLWSLAMMASIFLGLTVFLWVRLSVTRKRARIRGRGRRDRTTKEKESLWAEPDSSNEERLEFWYANGTTVEENKKRKRSRRVRARKNEEEHMDMWIQPKVTVKDITEFWYANGRVRHDEETPRELNQE</sequence>
<gene>
    <name evidence="3" type="ORF">QTP70_000870</name>
</gene>
<accession>A0AAE0QFQ7</accession>
<name>A0AAE0QFQ7_9TELE</name>
<protein>
    <submittedName>
        <fullName evidence="3">Uncharacterized protein</fullName>
    </submittedName>
</protein>
<evidence type="ECO:0000256" key="2">
    <source>
        <dbReference type="SAM" id="Phobius"/>
    </source>
</evidence>
<keyword evidence="4" id="KW-1185">Reference proteome</keyword>
<feature type="region of interest" description="Disordered" evidence="1">
    <location>
        <begin position="212"/>
        <end position="232"/>
    </location>
</feature>
<dbReference type="EMBL" id="JAUCMX010000016">
    <property type="protein sequence ID" value="KAK3519685.1"/>
    <property type="molecule type" value="Genomic_DNA"/>
</dbReference>
<evidence type="ECO:0000313" key="3">
    <source>
        <dbReference type="EMBL" id="KAK3519685.1"/>
    </source>
</evidence>
<proteinExistence type="predicted"/>
<reference evidence="3" key="1">
    <citation type="submission" date="2023-06" db="EMBL/GenBank/DDBJ databases">
        <title>Male Hemibagrus guttatus genome.</title>
        <authorList>
            <person name="Bian C."/>
        </authorList>
    </citation>
    <scope>NUCLEOTIDE SEQUENCE</scope>
    <source>
        <strain evidence="3">Male_cb2023</strain>
        <tissue evidence="3">Muscle</tissue>
    </source>
</reference>
<evidence type="ECO:0000313" key="4">
    <source>
        <dbReference type="Proteomes" id="UP001274896"/>
    </source>
</evidence>
<evidence type="ECO:0000256" key="1">
    <source>
        <dbReference type="SAM" id="MobiDB-lite"/>
    </source>
</evidence>
<feature type="region of interest" description="Disordered" evidence="1">
    <location>
        <begin position="88"/>
        <end position="120"/>
    </location>
</feature>
<organism evidence="3 4">
    <name type="scientific">Hemibagrus guttatus</name>
    <dbReference type="NCBI Taxonomy" id="175788"/>
    <lineage>
        <taxon>Eukaryota</taxon>
        <taxon>Metazoa</taxon>
        <taxon>Chordata</taxon>
        <taxon>Craniata</taxon>
        <taxon>Vertebrata</taxon>
        <taxon>Euteleostomi</taxon>
        <taxon>Actinopterygii</taxon>
        <taxon>Neopterygii</taxon>
        <taxon>Teleostei</taxon>
        <taxon>Ostariophysi</taxon>
        <taxon>Siluriformes</taxon>
        <taxon>Bagridae</taxon>
        <taxon>Hemibagrus</taxon>
    </lineage>
</organism>
<feature type="transmembrane region" description="Helical" evidence="2">
    <location>
        <begin position="473"/>
        <end position="501"/>
    </location>
</feature>
<dbReference type="AlphaFoldDB" id="A0AAE0QFQ7"/>
<keyword evidence="2" id="KW-0472">Membrane</keyword>
<comment type="caution">
    <text evidence="3">The sequence shown here is derived from an EMBL/GenBank/DDBJ whole genome shotgun (WGS) entry which is preliminary data.</text>
</comment>
<feature type="region of interest" description="Disordered" evidence="1">
    <location>
        <begin position="305"/>
        <end position="328"/>
    </location>
</feature>